<protein>
    <recommendedName>
        <fullName evidence="4">BLOC-1 subunit 6</fullName>
    </recommendedName>
</protein>
<name>A0AAV2P0N6_9HYME</name>
<accession>A0AAV2P0N6</accession>
<dbReference type="Pfam" id="PF14712">
    <property type="entry name" value="Snapin_Pallidin"/>
    <property type="match status" value="1"/>
</dbReference>
<keyword evidence="1" id="KW-0175">Coiled coil</keyword>
<dbReference type="GO" id="GO:0031083">
    <property type="term" value="C:BLOC-1 complex"/>
    <property type="evidence" value="ECO:0007669"/>
    <property type="project" value="TreeGrafter"/>
</dbReference>
<keyword evidence="3" id="KW-1185">Reference proteome</keyword>
<dbReference type="InterPro" id="IPR028119">
    <property type="entry name" value="Snapin/Pallidin/Snn1"/>
</dbReference>
<evidence type="ECO:0000313" key="3">
    <source>
        <dbReference type="Proteomes" id="UP001497644"/>
    </source>
</evidence>
<dbReference type="PANTHER" id="PTHR31328">
    <property type="entry name" value="BIOGENESIS OF LYSOSOME-RELATED ORGANELLES COMPLEX 1 SUBUNIT 6"/>
    <property type="match status" value="1"/>
</dbReference>
<organism evidence="2 3">
    <name type="scientific">Lasius platythorax</name>
    <dbReference type="NCBI Taxonomy" id="488582"/>
    <lineage>
        <taxon>Eukaryota</taxon>
        <taxon>Metazoa</taxon>
        <taxon>Ecdysozoa</taxon>
        <taxon>Arthropoda</taxon>
        <taxon>Hexapoda</taxon>
        <taxon>Insecta</taxon>
        <taxon>Pterygota</taxon>
        <taxon>Neoptera</taxon>
        <taxon>Endopterygota</taxon>
        <taxon>Hymenoptera</taxon>
        <taxon>Apocrita</taxon>
        <taxon>Aculeata</taxon>
        <taxon>Formicoidea</taxon>
        <taxon>Formicidae</taxon>
        <taxon>Formicinae</taxon>
        <taxon>Lasius</taxon>
        <taxon>Lasius</taxon>
    </lineage>
</organism>
<dbReference type="AlphaFoldDB" id="A0AAV2P0N6"/>
<dbReference type="Proteomes" id="UP001497644">
    <property type="component" value="Chromosome 7"/>
</dbReference>
<evidence type="ECO:0008006" key="4">
    <source>
        <dbReference type="Google" id="ProtNLM"/>
    </source>
</evidence>
<evidence type="ECO:0000256" key="1">
    <source>
        <dbReference type="SAM" id="Coils"/>
    </source>
</evidence>
<dbReference type="PANTHER" id="PTHR31328:SF2">
    <property type="entry name" value="BIOGENESIS OF LYSOSOME-RELATED ORGANELLES COMPLEX 1 SUBUNIT 6"/>
    <property type="match status" value="1"/>
</dbReference>
<evidence type="ECO:0000313" key="2">
    <source>
        <dbReference type="EMBL" id="CAL1686424.1"/>
    </source>
</evidence>
<feature type="coiled-coil region" evidence="1">
    <location>
        <begin position="124"/>
        <end position="154"/>
    </location>
</feature>
<sequence length="160" mass="18737">MMSDMGEVGSAEIQLRIEKEVSEDTIDFSKAVEKLAEGLLSICQPPLEQVRKELFELTSKQEALLAQMQLENKKIHETIEDIDLNDMFAAVKVYQGKLALIRKEMINIHERTYKLKKRALRLQQIKQKEALNKEQQREQELRREQELIAEFNMEKNVPPQ</sequence>
<gene>
    <name evidence="2" type="ORF">LPLAT_LOCUS11813</name>
</gene>
<dbReference type="GO" id="GO:0030133">
    <property type="term" value="C:transport vesicle"/>
    <property type="evidence" value="ECO:0007669"/>
    <property type="project" value="TreeGrafter"/>
</dbReference>
<proteinExistence type="predicted"/>
<dbReference type="EMBL" id="OZ034830">
    <property type="protein sequence ID" value="CAL1686424.1"/>
    <property type="molecule type" value="Genomic_DNA"/>
</dbReference>
<reference evidence="2" key="1">
    <citation type="submission" date="2024-04" db="EMBL/GenBank/DDBJ databases">
        <authorList>
            <consortium name="Molecular Ecology Group"/>
        </authorList>
    </citation>
    <scope>NUCLEOTIDE SEQUENCE</scope>
</reference>